<dbReference type="InterPro" id="IPR029068">
    <property type="entry name" value="Glyas_Bleomycin-R_OHBP_Dase"/>
</dbReference>
<dbReference type="RefSeq" id="WP_304537143.1">
    <property type="nucleotide sequence ID" value="NZ_JAUQOM010000010.1"/>
</dbReference>
<accession>A0ABT8ZRZ5</accession>
<protein>
    <submittedName>
        <fullName evidence="2">VOC family protein</fullName>
    </submittedName>
</protein>
<gene>
    <name evidence="2" type="ORF">Q4610_16880</name>
</gene>
<evidence type="ECO:0000313" key="3">
    <source>
        <dbReference type="Proteomes" id="UP001176471"/>
    </source>
</evidence>
<comment type="caution">
    <text evidence="2">The sequence shown here is derived from an EMBL/GenBank/DDBJ whole genome shotgun (WGS) entry which is preliminary data.</text>
</comment>
<name>A0ABT8ZRZ5_9SPHN</name>
<dbReference type="PANTHER" id="PTHR46142">
    <property type="match status" value="1"/>
</dbReference>
<dbReference type="PROSITE" id="PS51819">
    <property type="entry name" value="VOC"/>
    <property type="match status" value="1"/>
</dbReference>
<feature type="domain" description="VOC" evidence="1">
    <location>
        <begin position="5"/>
        <end position="124"/>
    </location>
</feature>
<dbReference type="PANTHER" id="PTHR46142:SF3">
    <property type="entry name" value="F18B13.24 PROTEIN"/>
    <property type="match status" value="1"/>
</dbReference>
<proteinExistence type="predicted"/>
<dbReference type="SUPFAM" id="SSF54593">
    <property type="entry name" value="Glyoxalase/Bleomycin resistance protein/Dihydroxybiphenyl dioxygenase"/>
    <property type="match status" value="1"/>
</dbReference>
<keyword evidence="3" id="KW-1185">Reference proteome</keyword>
<dbReference type="EMBL" id="JAUQOM010000010">
    <property type="protein sequence ID" value="MDO7836724.1"/>
    <property type="molecule type" value="Genomic_DNA"/>
</dbReference>
<sequence>MAVHGLDHVNILTVDIDGTKRFYKTLLGLVEGVPPPLPAGIEAHWLVDATGHPIIHLQRVENANVGNVAGSIHHVALKCDDFDTMRARCEEMGVNFMVNSFESAKFRQLLVTDPNNVLLEMNFTG</sequence>
<evidence type="ECO:0000313" key="2">
    <source>
        <dbReference type="EMBL" id="MDO7836724.1"/>
    </source>
</evidence>
<dbReference type="Pfam" id="PF13669">
    <property type="entry name" value="Glyoxalase_4"/>
    <property type="match status" value="1"/>
</dbReference>
<dbReference type="Proteomes" id="UP001176471">
    <property type="component" value="Unassembled WGS sequence"/>
</dbReference>
<dbReference type="Gene3D" id="3.10.180.10">
    <property type="entry name" value="2,3-Dihydroxybiphenyl 1,2-Dioxygenase, domain 1"/>
    <property type="match status" value="1"/>
</dbReference>
<organism evidence="2 3">
    <name type="scientific">Sphingobium cyanobacteriorum</name>
    <dbReference type="NCBI Taxonomy" id="3063954"/>
    <lineage>
        <taxon>Bacteria</taxon>
        <taxon>Pseudomonadati</taxon>
        <taxon>Pseudomonadota</taxon>
        <taxon>Alphaproteobacteria</taxon>
        <taxon>Sphingomonadales</taxon>
        <taxon>Sphingomonadaceae</taxon>
        <taxon>Sphingobium</taxon>
    </lineage>
</organism>
<dbReference type="InterPro" id="IPR037523">
    <property type="entry name" value="VOC_core"/>
</dbReference>
<evidence type="ECO:0000259" key="1">
    <source>
        <dbReference type="PROSITE" id="PS51819"/>
    </source>
</evidence>
<reference evidence="2" key="1">
    <citation type="submission" date="2023-07" db="EMBL/GenBank/DDBJ databases">
        <title>Bacterial whole genome sequence for Sphingobium sp. HBC34.</title>
        <authorList>
            <person name="Le V."/>
            <person name="Ko S.-R."/>
            <person name="Ahn C.-Y."/>
            <person name="Oh H.-M."/>
        </authorList>
    </citation>
    <scope>NUCLEOTIDE SEQUENCE</scope>
    <source>
        <strain evidence="2">HBC34</strain>
    </source>
</reference>